<dbReference type="AlphaFoldDB" id="A0A8H7NIB1"/>
<evidence type="ECO:0000313" key="3">
    <source>
        <dbReference type="Proteomes" id="UP000616885"/>
    </source>
</evidence>
<organism evidence="2 3">
    <name type="scientific">Bionectria ochroleuca</name>
    <name type="common">Gliocladium roseum</name>
    <dbReference type="NCBI Taxonomy" id="29856"/>
    <lineage>
        <taxon>Eukaryota</taxon>
        <taxon>Fungi</taxon>
        <taxon>Dikarya</taxon>
        <taxon>Ascomycota</taxon>
        <taxon>Pezizomycotina</taxon>
        <taxon>Sordariomycetes</taxon>
        <taxon>Hypocreomycetidae</taxon>
        <taxon>Hypocreales</taxon>
        <taxon>Bionectriaceae</taxon>
        <taxon>Clonostachys</taxon>
    </lineage>
</organism>
<dbReference type="SUPFAM" id="SSF53474">
    <property type="entry name" value="alpha/beta-Hydrolases"/>
    <property type="match status" value="1"/>
</dbReference>
<comment type="caution">
    <text evidence="2">The sequence shown here is derived from an EMBL/GenBank/DDBJ whole genome shotgun (WGS) entry which is preliminary data.</text>
</comment>
<dbReference type="EMBL" id="JADCTT010000002">
    <property type="protein sequence ID" value="KAF9756248.1"/>
    <property type="molecule type" value="Genomic_DNA"/>
</dbReference>
<feature type="domain" description="AB hydrolase-1" evidence="1">
    <location>
        <begin position="37"/>
        <end position="290"/>
    </location>
</feature>
<dbReference type="Pfam" id="PF12697">
    <property type="entry name" value="Abhydrolase_6"/>
    <property type="match status" value="1"/>
</dbReference>
<dbReference type="InterPro" id="IPR029058">
    <property type="entry name" value="AB_hydrolase_fold"/>
</dbReference>
<proteinExistence type="predicted"/>
<dbReference type="Gene3D" id="3.40.50.1820">
    <property type="entry name" value="alpha/beta hydrolase"/>
    <property type="match status" value="1"/>
</dbReference>
<dbReference type="PANTHER" id="PTHR45763">
    <property type="entry name" value="HYDROLASE, ALPHA/BETA FOLD FAMILY PROTEIN, EXPRESSED-RELATED"/>
    <property type="match status" value="1"/>
</dbReference>
<sequence length="308" mass="33564">MTSHKPSTIALLDGRTLSYATYGSSLASSTRIPMFYFHGFPSSRIEGALWDDTAKTLDVPLIAIDRPGMGHSTLQQNRKLLDWPDDVLALADHLDIKEFGVLGVSGGGPYALACLSVIPEERLRIGATVCGVYPLNLGAEGILFLSRALFWGGKWLPRVTAAVVDRQVGQRARDLDHPERFAAKIKQQMVASGPKVDKDLLAAKLKDPAWADTLVEALRQSQRESGWGTSIDAGILGSDWGFPLTQVDGKRLVMWHGVLDENSPVRMADQAAELIHPAAYHRLEEEGHASLGYGRMADVLSSLLVKSK</sequence>
<evidence type="ECO:0000259" key="1">
    <source>
        <dbReference type="Pfam" id="PF12697"/>
    </source>
</evidence>
<dbReference type="Proteomes" id="UP000616885">
    <property type="component" value="Unassembled WGS sequence"/>
</dbReference>
<dbReference type="PANTHER" id="PTHR45763:SF46">
    <property type="entry name" value="AB HYDROLASE-1 DOMAIN-CONTAINING PROTEIN"/>
    <property type="match status" value="1"/>
</dbReference>
<protein>
    <recommendedName>
        <fullName evidence="1">AB hydrolase-1 domain-containing protein</fullName>
    </recommendedName>
</protein>
<gene>
    <name evidence="2" type="ORF">IM811_007192</name>
</gene>
<reference evidence="2" key="1">
    <citation type="submission" date="2020-10" db="EMBL/GenBank/DDBJ databases">
        <title>High-Quality Genome Resource of Clonostachys rosea strain S41 by Oxford Nanopore Long-Read Sequencing.</title>
        <authorList>
            <person name="Wang H."/>
        </authorList>
    </citation>
    <scope>NUCLEOTIDE SEQUENCE</scope>
    <source>
        <strain evidence="2">S41</strain>
    </source>
</reference>
<accession>A0A8H7NIB1</accession>
<evidence type="ECO:0000313" key="2">
    <source>
        <dbReference type="EMBL" id="KAF9756248.1"/>
    </source>
</evidence>
<name>A0A8H7NIB1_BIOOC</name>
<dbReference type="InterPro" id="IPR000073">
    <property type="entry name" value="AB_hydrolase_1"/>
</dbReference>